<comment type="caution">
    <text evidence="1">The sequence shown here is derived from an EMBL/GenBank/DDBJ whole genome shotgun (WGS) entry which is preliminary data.</text>
</comment>
<keyword evidence="2" id="KW-1185">Reference proteome</keyword>
<protein>
    <submittedName>
        <fullName evidence="1">Uncharacterized protein</fullName>
    </submittedName>
</protein>
<name>A0A179FEC8_METCM</name>
<accession>A0A179FEC8</accession>
<dbReference type="GeneID" id="28852135"/>
<dbReference type="OrthoDB" id="4965730at2759"/>
<dbReference type="Proteomes" id="UP000078397">
    <property type="component" value="Unassembled WGS sequence"/>
</dbReference>
<dbReference type="KEGG" id="pchm:VFPPC_09636"/>
<evidence type="ECO:0000313" key="1">
    <source>
        <dbReference type="EMBL" id="OAQ63708.1"/>
    </source>
</evidence>
<gene>
    <name evidence="1" type="ORF">VFPPC_09636</name>
</gene>
<dbReference type="RefSeq" id="XP_018141288.1">
    <property type="nucleotide sequence ID" value="XM_018288141.1"/>
</dbReference>
<proteinExistence type="predicted"/>
<evidence type="ECO:0000313" key="2">
    <source>
        <dbReference type="Proteomes" id="UP000078397"/>
    </source>
</evidence>
<dbReference type="EMBL" id="LSBJ02000006">
    <property type="protein sequence ID" value="OAQ63708.1"/>
    <property type="molecule type" value="Genomic_DNA"/>
</dbReference>
<dbReference type="InterPro" id="IPR011044">
    <property type="entry name" value="Quino_amine_DH_bsu"/>
</dbReference>
<reference evidence="1 2" key="1">
    <citation type="journal article" date="2016" name="PLoS Pathog.">
        <title>Biosynthesis of antibiotic leucinostatins in bio-control fungus Purpureocillium lilacinum and their inhibition on phytophthora revealed by genome mining.</title>
        <authorList>
            <person name="Wang G."/>
            <person name="Liu Z."/>
            <person name="Lin R."/>
            <person name="Li E."/>
            <person name="Mao Z."/>
            <person name="Ling J."/>
            <person name="Yang Y."/>
            <person name="Yin W.B."/>
            <person name="Xie B."/>
        </authorList>
    </citation>
    <scope>NUCLEOTIDE SEQUENCE [LARGE SCALE GENOMIC DNA]</scope>
    <source>
        <strain evidence="1">170</strain>
    </source>
</reference>
<dbReference type="SUPFAM" id="SSF50969">
    <property type="entry name" value="YVTN repeat-like/Quinoprotein amine dehydrogenase"/>
    <property type="match status" value="1"/>
</dbReference>
<sequence length="366" mass="40741">MDEEVLMRSAESIAATNRILQQIYKTEQRRRVVLKKQIAGSTTLASPGSLFAQPQRPNPKLTITRYQDADLRVYQVSSNINVEEPLEPVSTFNIQSNDEIADCTVGLNLRRAVYATRTKVVCIGEESTVLWSRDLEPLSTRFYGHRPGCALFLDGTKLWVYRPDAMAGRHCLDTLEVLDANTGDVVAKADLDTVGHGANLMQHPDGQHLLIGIGEGQDGAKIFRAALTNDGIELHLYEWTDRCLVDLASDGRLFITIHHGWRDVACHRFPDGDVVLRLPVVDFGYRDDAATNWSGGFLSPQVAVIAVVGETDGQEWRHFHRVDLLTGQPMGRFEPNCPEGSDFELLGDGSWITSTFDGNLVRWHAS</sequence>
<organism evidence="1 2">
    <name type="scientific">Pochonia chlamydosporia 170</name>
    <dbReference type="NCBI Taxonomy" id="1380566"/>
    <lineage>
        <taxon>Eukaryota</taxon>
        <taxon>Fungi</taxon>
        <taxon>Dikarya</taxon>
        <taxon>Ascomycota</taxon>
        <taxon>Pezizomycotina</taxon>
        <taxon>Sordariomycetes</taxon>
        <taxon>Hypocreomycetidae</taxon>
        <taxon>Hypocreales</taxon>
        <taxon>Clavicipitaceae</taxon>
        <taxon>Pochonia</taxon>
    </lineage>
</organism>
<dbReference type="AlphaFoldDB" id="A0A179FEC8"/>